<reference evidence="1" key="2">
    <citation type="journal article" date="2017" name="Front. Cell. Infect. Microbiol.">
        <title>Analysis of the Salivary Gland Transcriptome of Unfed and Partially Fed Amblyomma sculptum Ticks and Descriptive Proteome of the Saliva.</title>
        <authorList>
            <person name="Esteves E."/>
            <person name="Maruyama S.R."/>
            <person name="Kawahara R."/>
            <person name="Fujita A."/>
            <person name="Martins L.A."/>
            <person name="Righi A.A."/>
            <person name="Costa F.B."/>
            <person name="Palmisano G."/>
            <person name="Labruna M.B."/>
            <person name="Sa-Nunes A."/>
            <person name="Ribeiro J.M.C."/>
            <person name="Fogaca A.C."/>
        </authorList>
    </citation>
    <scope>NUCLEOTIDE SEQUENCE</scope>
</reference>
<sequence>ASTGATRTAASVRSAGAEQAEEVAIALAIADADCYTVLSDSRQAVRNFAKGQVCREAERVLRATKLQDRRVRIKWFPAHAGDASERSANHNETAHAAARALTNRAPATHRPTWFEAKDRMTDYSEITKAYRLARRTLPPPHPRLSRAEAVLLRQLQTGWLPSPRLMHRMYPETYPTDTCRVCRREPADHTHILWDCIRNPEEARSG</sequence>
<feature type="non-terminal residue" evidence="1">
    <location>
        <position position="1"/>
    </location>
</feature>
<organism evidence="1">
    <name type="scientific">Amblyomma sculptum</name>
    <name type="common">Tick</name>
    <dbReference type="NCBI Taxonomy" id="1581419"/>
    <lineage>
        <taxon>Eukaryota</taxon>
        <taxon>Metazoa</taxon>
        <taxon>Ecdysozoa</taxon>
        <taxon>Arthropoda</taxon>
        <taxon>Chelicerata</taxon>
        <taxon>Arachnida</taxon>
        <taxon>Acari</taxon>
        <taxon>Parasitiformes</taxon>
        <taxon>Ixodida</taxon>
        <taxon>Ixodoidea</taxon>
        <taxon>Ixodidae</taxon>
        <taxon>Amblyomminae</taxon>
        <taxon>Amblyomma</taxon>
    </lineage>
</organism>
<dbReference type="EMBL" id="GFAA01002877">
    <property type="protein sequence ID" value="JAU00558.1"/>
    <property type="molecule type" value="mRNA"/>
</dbReference>
<reference evidence="1" key="1">
    <citation type="submission" date="2016-09" db="EMBL/GenBank/DDBJ databases">
        <authorList>
            <person name="Capua I."/>
            <person name="De Benedictis P."/>
            <person name="Joannis T."/>
            <person name="Lombin L.H."/>
            <person name="Cattoli G."/>
        </authorList>
    </citation>
    <scope>NUCLEOTIDE SEQUENCE</scope>
</reference>
<proteinExistence type="evidence at transcript level"/>
<dbReference type="InterPro" id="IPR012337">
    <property type="entry name" value="RNaseH-like_sf"/>
</dbReference>
<dbReference type="AlphaFoldDB" id="A0A1E1XMK5"/>
<dbReference type="SUPFAM" id="SSF53098">
    <property type="entry name" value="Ribonuclease H-like"/>
    <property type="match status" value="1"/>
</dbReference>
<feature type="non-terminal residue" evidence="1">
    <location>
        <position position="206"/>
    </location>
</feature>
<name>A0A1E1XMK5_AMBSC</name>
<protein>
    <submittedName>
        <fullName evidence="1">Putative tick transposon</fullName>
    </submittedName>
</protein>
<accession>A0A1E1XMK5</accession>
<evidence type="ECO:0000313" key="1">
    <source>
        <dbReference type="EMBL" id="JAU00558.1"/>
    </source>
</evidence>